<organism evidence="2 3">
    <name type="scientific">Plastoroseomonas arctica</name>
    <dbReference type="NCBI Taxonomy" id="1509237"/>
    <lineage>
        <taxon>Bacteria</taxon>
        <taxon>Pseudomonadati</taxon>
        <taxon>Pseudomonadota</taxon>
        <taxon>Alphaproteobacteria</taxon>
        <taxon>Acetobacterales</taxon>
        <taxon>Acetobacteraceae</taxon>
        <taxon>Plastoroseomonas</taxon>
    </lineage>
</organism>
<dbReference type="PANTHER" id="PTHR34846:SF11">
    <property type="entry name" value="4-CARBOXYMUCONOLACTONE DECARBOXYLASE FAMILY PROTEIN (AFU_ORTHOLOGUE AFUA_6G11590)"/>
    <property type="match status" value="1"/>
</dbReference>
<sequence length="213" mass="23257">MRTLLLTCVLGLAWAMPALAQNRFPPIAPEQMTPEQRALAAAIQGGPRAAVPGRDNAIGGPFNPWLRSPATGDLLQQLGAQLRFRTSIPAALNEFAILITAREWSSQYEWFAHHRLAMAAGLPASVAADLAQGRRPEGMDEDTRIVWEFCTELHRNRFVSDATFEAAKARFGERGVIDLIAVSGYYVTVAMTLNTARVGLPEGVAPPLPELRR</sequence>
<evidence type="ECO:0000313" key="2">
    <source>
        <dbReference type="EMBL" id="MBR0656811.1"/>
    </source>
</evidence>
<dbReference type="PANTHER" id="PTHR34846">
    <property type="entry name" value="4-CARBOXYMUCONOLACTONE DECARBOXYLASE FAMILY PROTEIN (AFU_ORTHOLOGUE AFUA_6G11590)"/>
    <property type="match status" value="1"/>
</dbReference>
<dbReference type="InterPro" id="IPR029032">
    <property type="entry name" value="AhpD-like"/>
</dbReference>
<reference evidence="2" key="2">
    <citation type="journal article" date="2021" name="Syst. Appl. Microbiol.">
        <title>Roseomonas hellenica sp. nov., isolated from roots of wild-growing Alkanna tinctoria.</title>
        <authorList>
            <person name="Rat A."/>
            <person name="Naranjo H.D."/>
            <person name="Lebbe L."/>
            <person name="Cnockaert M."/>
            <person name="Krigas N."/>
            <person name="Grigoriadou K."/>
            <person name="Maloupa E."/>
            <person name="Willems A."/>
        </authorList>
    </citation>
    <scope>NUCLEOTIDE SEQUENCE</scope>
    <source>
        <strain evidence="2">LMG 28251</strain>
    </source>
</reference>
<dbReference type="Proteomes" id="UP001196068">
    <property type="component" value="Unassembled WGS sequence"/>
</dbReference>
<accession>A0AAF1K6V7</accession>
<dbReference type="RefSeq" id="WP_211875680.1">
    <property type="nucleotide sequence ID" value="NZ_JAAEDH010000022.1"/>
</dbReference>
<dbReference type="SUPFAM" id="SSF69118">
    <property type="entry name" value="AhpD-like"/>
    <property type="match status" value="1"/>
</dbReference>
<evidence type="ECO:0000313" key="3">
    <source>
        <dbReference type="Proteomes" id="UP001196068"/>
    </source>
</evidence>
<name>A0AAF1K6V7_9PROT</name>
<dbReference type="EMBL" id="JAAEDH010000022">
    <property type="protein sequence ID" value="MBR0656811.1"/>
    <property type="molecule type" value="Genomic_DNA"/>
</dbReference>
<dbReference type="Gene3D" id="1.20.1290.10">
    <property type="entry name" value="AhpD-like"/>
    <property type="match status" value="1"/>
</dbReference>
<dbReference type="AlphaFoldDB" id="A0AAF1K6V7"/>
<protein>
    <submittedName>
        <fullName evidence="2">Carboxymuconolactone decarboxylase family protein</fullName>
    </submittedName>
</protein>
<comment type="caution">
    <text evidence="2">The sequence shown here is derived from an EMBL/GenBank/DDBJ whole genome shotgun (WGS) entry which is preliminary data.</text>
</comment>
<proteinExistence type="predicted"/>
<keyword evidence="1" id="KW-0732">Signal</keyword>
<gene>
    <name evidence="2" type="ORF">GXW79_17155</name>
</gene>
<keyword evidence="3" id="KW-1185">Reference proteome</keyword>
<feature type="signal peptide" evidence="1">
    <location>
        <begin position="1"/>
        <end position="20"/>
    </location>
</feature>
<feature type="chain" id="PRO_5041908323" evidence="1">
    <location>
        <begin position="21"/>
        <end position="213"/>
    </location>
</feature>
<evidence type="ECO:0000256" key="1">
    <source>
        <dbReference type="SAM" id="SignalP"/>
    </source>
</evidence>
<reference evidence="2" key="1">
    <citation type="submission" date="2020-01" db="EMBL/GenBank/DDBJ databases">
        <authorList>
            <person name="Rat A."/>
        </authorList>
    </citation>
    <scope>NUCLEOTIDE SEQUENCE</scope>
    <source>
        <strain evidence="2">LMG 28251</strain>
    </source>
</reference>